<dbReference type="InterPro" id="IPR043129">
    <property type="entry name" value="ATPase_NBD"/>
</dbReference>
<dbReference type="STRING" id="559295.C5DKA7"/>
<accession>C5DKA7</accession>
<sequence>MAKTSPTSAGLGIDLGSTAVRVGIYDLKTDKLIDIVAKPVPYTNHGGNRVTQSSTDIMSAIHGCIQDLNPDLKSVLSCGVAATCSLAVFTQDIEDLKPLDIHGVKQEPCHNVVFWMDSSATLECEIVNKTAGRLKEFMGGSFVPEMGIPKLASIFKKPEAEGHKLEVFDLHSYIAYELAIKYGWDTSRIINKPNENRIGHDGELKGWDAGFYNDVLKLPANVKIGPIHALNTESPVRVASCIDCYSNWFSMCSSSPNNSLFMAAGTSTCYLYANTENKGCIPGVWGPFTNILDGSEAKEWSVYEAGQSTTGKLIEHLFETHPAARAYSMDKSKLFSAIESAIEKLEQDFGESVHFRSKHMFTYGELQGNRTPYCDSSMSGMFIGETTDTSFQDLVLKYVTILEFLAFQVKHIKECFKAEIKDIRIAGSQAKNTRLLTLFSLVNDQITVKIPAQRTDYMGVEGAYLLGKAAHKNINIIDLIDKRDRLQSHILELGPMKLGNHNTKLKQLLEAKYKIYLDMAQTQMRYRAMVDSV</sequence>
<dbReference type="SUPFAM" id="SSF53067">
    <property type="entry name" value="Actin-like ATPase domain"/>
    <property type="match status" value="2"/>
</dbReference>
<dbReference type="PANTHER" id="PTHR43435:SF1">
    <property type="entry name" value="PROTEIN MPA43"/>
    <property type="match status" value="1"/>
</dbReference>
<dbReference type="GO" id="GO:0005737">
    <property type="term" value="C:cytoplasm"/>
    <property type="evidence" value="ECO:0007669"/>
    <property type="project" value="TreeGrafter"/>
</dbReference>
<dbReference type="eggNOG" id="KOG2517">
    <property type="taxonomic scope" value="Eukaryota"/>
</dbReference>
<organism evidence="2 3">
    <name type="scientific">Lachancea thermotolerans (strain ATCC 56472 / CBS 6340 / NRRL Y-8284)</name>
    <name type="common">Yeast</name>
    <name type="synonym">Kluyveromyces thermotolerans</name>
    <dbReference type="NCBI Taxonomy" id="559295"/>
    <lineage>
        <taxon>Eukaryota</taxon>
        <taxon>Fungi</taxon>
        <taxon>Dikarya</taxon>
        <taxon>Ascomycota</taxon>
        <taxon>Saccharomycotina</taxon>
        <taxon>Saccharomycetes</taxon>
        <taxon>Saccharomycetales</taxon>
        <taxon>Saccharomycetaceae</taxon>
        <taxon>Lachancea</taxon>
    </lineage>
</organism>
<dbReference type="Pfam" id="PF02782">
    <property type="entry name" value="FGGY_C"/>
    <property type="match status" value="1"/>
</dbReference>
<dbReference type="Gene3D" id="3.30.420.40">
    <property type="match status" value="1"/>
</dbReference>
<name>C5DKA7_LACTC</name>
<evidence type="ECO:0000313" key="3">
    <source>
        <dbReference type="Proteomes" id="UP000002036"/>
    </source>
</evidence>
<dbReference type="AlphaFoldDB" id="C5DKA7"/>
<dbReference type="OrthoDB" id="203824at2759"/>
<keyword evidence="3" id="KW-1185">Reference proteome</keyword>
<dbReference type="Proteomes" id="UP000002036">
    <property type="component" value="Chromosome F"/>
</dbReference>
<proteinExistence type="predicted"/>
<dbReference type="GO" id="GO:0019321">
    <property type="term" value="P:pentose metabolic process"/>
    <property type="evidence" value="ECO:0007669"/>
    <property type="project" value="TreeGrafter"/>
</dbReference>
<feature type="domain" description="Carbohydrate kinase FGGY C-terminal" evidence="1">
    <location>
        <begin position="262"/>
        <end position="441"/>
    </location>
</feature>
<dbReference type="KEGG" id="lth:KLTH0F03080g"/>
<dbReference type="PANTHER" id="PTHR43435">
    <property type="entry name" value="RIBULOKINASE"/>
    <property type="match status" value="1"/>
</dbReference>
<dbReference type="InParanoid" id="C5DKA7"/>
<dbReference type="OMA" id="CIDCYAG"/>
<dbReference type="RefSeq" id="XP_002554345.1">
    <property type="nucleotide sequence ID" value="XM_002554299.1"/>
</dbReference>
<dbReference type="HOGENOM" id="CLU_009281_10_3_1"/>
<reference evidence="2 3" key="1">
    <citation type="journal article" date="2009" name="Genome Res.">
        <title>Comparative genomics of protoploid Saccharomycetaceae.</title>
        <authorList>
            <consortium name="The Genolevures Consortium"/>
            <person name="Souciet J.-L."/>
            <person name="Dujon B."/>
            <person name="Gaillardin C."/>
            <person name="Johnston M."/>
            <person name="Baret P.V."/>
            <person name="Cliften P."/>
            <person name="Sherman D.J."/>
            <person name="Weissenbach J."/>
            <person name="Westhof E."/>
            <person name="Wincker P."/>
            <person name="Jubin C."/>
            <person name="Poulain J."/>
            <person name="Barbe V."/>
            <person name="Segurens B."/>
            <person name="Artiguenave F."/>
            <person name="Anthouard V."/>
            <person name="Vacherie B."/>
            <person name="Val M.-E."/>
            <person name="Fulton R.S."/>
            <person name="Minx P."/>
            <person name="Wilson R."/>
            <person name="Durrens P."/>
            <person name="Jean G."/>
            <person name="Marck C."/>
            <person name="Martin T."/>
            <person name="Nikolski M."/>
            <person name="Rolland T."/>
            <person name="Seret M.-L."/>
            <person name="Casaregola S."/>
            <person name="Despons L."/>
            <person name="Fairhead C."/>
            <person name="Fischer G."/>
            <person name="Lafontaine I."/>
            <person name="Leh V."/>
            <person name="Lemaire M."/>
            <person name="de Montigny J."/>
            <person name="Neuveglise C."/>
            <person name="Thierry A."/>
            <person name="Blanc-Lenfle I."/>
            <person name="Bleykasten C."/>
            <person name="Diffels J."/>
            <person name="Fritsch E."/>
            <person name="Frangeul L."/>
            <person name="Goeffon A."/>
            <person name="Jauniaux N."/>
            <person name="Kachouri-Lafond R."/>
            <person name="Payen C."/>
            <person name="Potier S."/>
            <person name="Pribylova L."/>
            <person name="Ozanne C."/>
            <person name="Richard G.-F."/>
            <person name="Sacerdot C."/>
            <person name="Straub M.-L."/>
            <person name="Talla E."/>
        </authorList>
    </citation>
    <scope>NUCLEOTIDE SEQUENCE [LARGE SCALE GENOMIC DNA]</scope>
    <source>
        <strain evidence="3">ATCC 56472 / CBS 6340 / NRRL Y-8284</strain>
    </source>
</reference>
<dbReference type="EMBL" id="CU928170">
    <property type="protein sequence ID" value="CAR23908.1"/>
    <property type="molecule type" value="Genomic_DNA"/>
</dbReference>
<dbReference type="GO" id="GO:0019150">
    <property type="term" value="F:D-ribulokinase activity"/>
    <property type="evidence" value="ECO:0007669"/>
    <property type="project" value="TreeGrafter"/>
</dbReference>
<dbReference type="InterPro" id="IPR018485">
    <property type="entry name" value="FGGY_C"/>
</dbReference>
<dbReference type="GeneID" id="8292537"/>
<dbReference type="FunCoup" id="C5DKA7">
    <property type="interactions" value="34"/>
</dbReference>
<evidence type="ECO:0000259" key="1">
    <source>
        <dbReference type="Pfam" id="PF02782"/>
    </source>
</evidence>
<dbReference type="Gene3D" id="1.20.58.2240">
    <property type="match status" value="1"/>
</dbReference>
<protein>
    <submittedName>
        <fullName evidence="2">KLTH0F03080p</fullName>
    </submittedName>
</protein>
<evidence type="ECO:0000313" key="2">
    <source>
        <dbReference type="EMBL" id="CAR23908.1"/>
    </source>
</evidence>
<gene>
    <name evidence="2" type="ordered locus">KLTH0F03080g</name>
</gene>